<dbReference type="EMBL" id="CP002780">
    <property type="protein sequence ID" value="AEG59476.1"/>
    <property type="molecule type" value="Genomic_DNA"/>
</dbReference>
<organism evidence="1 2">
    <name type="scientific">Desulforamulus ruminis (strain ATCC 23193 / DSM 2154 / NCIMB 8452 / DL)</name>
    <name type="common">Desulfotomaculum ruminis</name>
    <dbReference type="NCBI Taxonomy" id="696281"/>
    <lineage>
        <taxon>Bacteria</taxon>
        <taxon>Bacillati</taxon>
        <taxon>Bacillota</taxon>
        <taxon>Clostridia</taxon>
        <taxon>Eubacteriales</taxon>
        <taxon>Peptococcaceae</taxon>
        <taxon>Desulforamulus</taxon>
    </lineage>
</organism>
<dbReference type="Proteomes" id="UP000009234">
    <property type="component" value="Chromosome"/>
</dbReference>
<protein>
    <submittedName>
        <fullName evidence="1">Uncharacterized protein</fullName>
    </submittedName>
</protein>
<dbReference type="AlphaFoldDB" id="F6DN18"/>
<evidence type="ECO:0000313" key="1">
    <source>
        <dbReference type="EMBL" id="AEG59476.1"/>
    </source>
</evidence>
<reference evidence="2" key="1">
    <citation type="submission" date="2011-05" db="EMBL/GenBank/DDBJ databases">
        <title>Complete sequence of Desulfotomaculum ruminis DSM 2154.</title>
        <authorList>
            <person name="Lucas S."/>
            <person name="Copeland A."/>
            <person name="Lapidus A."/>
            <person name="Cheng J.-F."/>
            <person name="Goodwin L."/>
            <person name="Pitluck S."/>
            <person name="Lu M."/>
            <person name="Detter J.C."/>
            <person name="Han C."/>
            <person name="Tapia R."/>
            <person name="Land M."/>
            <person name="Hauser L."/>
            <person name="Kyrpides N."/>
            <person name="Ivanova N."/>
            <person name="Mikhailova N."/>
            <person name="Pagani I."/>
            <person name="Stams A.J.M."/>
            <person name="Plugge C.M."/>
            <person name="Muyzer G."/>
            <person name="Kuever J."/>
            <person name="Parshina S.N."/>
            <person name="Ivanova A.E."/>
            <person name="Nazina T.N."/>
            <person name="Brambilla E."/>
            <person name="Spring S."/>
            <person name="Klenk H.-P."/>
            <person name="Woyke T."/>
        </authorList>
    </citation>
    <scope>NUCLEOTIDE SEQUENCE [LARGE SCALE GENOMIC DNA]</scope>
    <source>
        <strain evidence="2">ATCC 23193 / DSM 2154 / NCIB 8452 / DL</strain>
    </source>
</reference>
<gene>
    <name evidence="1" type="ordered locus">Desru_1201</name>
</gene>
<dbReference type="HOGENOM" id="CLU_1584934_0_0_9"/>
<reference evidence="1 2" key="2">
    <citation type="journal article" date="2012" name="Stand. Genomic Sci.">
        <title>Complete genome sequence of the sulfate-reducing firmicute Desulfotomaculum ruminis type strain (DL(T)).</title>
        <authorList>
            <person name="Spring S."/>
            <person name="Visser M."/>
            <person name="Lu M."/>
            <person name="Copeland A."/>
            <person name="Lapidus A."/>
            <person name="Lucas S."/>
            <person name="Cheng J.F."/>
            <person name="Han C."/>
            <person name="Tapia R."/>
            <person name="Goodwin L.A."/>
            <person name="Pitluck S."/>
            <person name="Ivanova N."/>
            <person name="Land M."/>
            <person name="Hauser L."/>
            <person name="Larimer F."/>
            <person name="Rohde M."/>
            <person name="Goker M."/>
            <person name="Detter J.C."/>
            <person name="Kyrpides N.C."/>
            <person name="Woyke T."/>
            <person name="Schaap P.J."/>
            <person name="Plugge C.M."/>
            <person name="Muyzer G."/>
            <person name="Kuever J."/>
            <person name="Pereira I.A."/>
            <person name="Parshina S.N."/>
            <person name="Bernier-Latmani R."/>
            <person name="Stams A.J."/>
            <person name="Klenk H.P."/>
        </authorList>
    </citation>
    <scope>NUCLEOTIDE SEQUENCE [LARGE SCALE GENOMIC DNA]</scope>
    <source>
        <strain evidence="2">ATCC 23193 / DSM 2154 / NCIB 8452 / DL</strain>
    </source>
</reference>
<dbReference type="OrthoDB" id="1806134at2"/>
<keyword evidence="2" id="KW-1185">Reference proteome</keyword>
<dbReference type="RefSeq" id="WP_013841247.1">
    <property type="nucleotide sequence ID" value="NC_015589.1"/>
</dbReference>
<name>F6DN18_DESRL</name>
<proteinExistence type="predicted"/>
<accession>F6DN18</accession>
<sequence>MHKQVVFPEFLGESELAVVVVIPSLKEDMSHLFKRFHAGEEIDYWFSWDLVVTDSAEYLVLLEMNWDQEESLVVAFNREMWEFLNVMAEKQSMVLMADWQIVDEGAPDLLREEEFKPYALLIRNVHTGLDKLYNHVKELVGVNEGIEELIQLQLILEGTQFPKPTTLH</sequence>
<dbReference type="KEGG" id="dru:Desru_1201"/>
<evidence type="ECO:0000313" key="2">
    <source>
        <dbReference type="Proteomes" id="UP000009234"/>
    </source>
</evidence>